<dbReference type="Pfam" id="PF00501">
    <property type="entry name" value="AMP-binding"/>
    <property type="match status" value="1"/>
</dbReference>
<dbReference type="AlphaFoldDB" id="A0A6H2DP60"/>
<reference evidence="3 4" key="1">
    <citation type="submission" date="2020-04" db="EMBL/GenBank/DDBJ databases">
        <title>Genome sequence for Sphingorhabdus sp. strain M1.</title>
        <authorList>
            <person name="Park S.-J."/>
        </authorList>
    </citation>
    <scope>NUCLEOTIDE SEQUENCE [LARGE SCALE GENOMIC DNA]</scope>
    <source>
        <strain evidence="3 4">JK6</strain>
    </source>
</reference>
<protein>
    <submittedName>
        <fullName evidence="3">Acyl--CoA ligase</fullName>
    </submittedName>
</protein>
<dbReference type="InterPro" id="IPR025110">
    <property type="entry name" value="AMP-bd_C"/>
</dbReference>
<evidence type="ECO:0000313" key="3">
    <source>
        <dbReference type="EMBL" id="QJB70449.1"/>
    </source>
</evidence>
<evidence type="ECO:0000259" key="1">
    <source>
        <dbReference type="Pfam" id="PF00501"/>
    </source>
</evidence>
<accession>A0A6H2DP60</accession>
<dbReference type="PANTHER" id="PTHR24096">
    <property type="entry name" value="LONG-CHAIN-FATTY-ACID--COA LIGASE"/>
    <property type="match status" value="1"/>
</dbReference>
<dbReference type="Proteomes" id="UP000501600">
    <property type="component" value="Chromosome"/>
</dbReference>
<dbReference type="KEGG" id="phao:HF685_15235"/>
<dbReference type="EMBL" id="CP051217">
    <property type="protein sequence ID" value="QJB70449.1"/>
    <property type="molecule type" value="Genomic_DNA"/>
</dbReference>
<feature type="domain" description="AMP-dependent synthetase/ligase" evidence="1">
    <location>
        <begin position="54"/>
        <end position="424"/>
    </location>
</feature>
<name>A0A6H2DP60_9SPHN</name>
<dbReference type="Gene3D" id="3.40.50.12780">
    <property type="entry name" value="N-terminal domain of ligase-like"/>
    <property type="match status" value="1"/>
</dbReference>
<gene>
    <name evidence="3" type="ORF">HF685_15235</name>
</gene>
<organism evidence="3 4">
    <name type="scientific">Parasphingorhabdus halotolerans</name>
    <dbReference type="NCBI Taxonomy" id="2725558"/>
    <lineage>
        <taxon>Bacteria</taxon>
        <taxon>Pseudomonadati</taxon>
        <taxon>Pseudomonadota</taxon>
        <taxon>Alphaproteobacteria</taxon>
        <taxon>Sphingomonadales</taxon>
        <taxon>Sphingomonadaceae</taxon>
        <taxon>Parasphingorhabdus</taxon>
    </lineage>
</organism>
<dbReference type="GO" id="GO:0016405">
    <property type="term" value="F:CoA-ligase activity"/>
    <property type="evidence" value="ECO:0007669"/>
    <property type="project" value="TreeGrafter"/>
</dbReference>
<dbReference type="PROSITE" id="PS00455">
    <property type="entry name" value="AMP_BINDING"/>
    <property type="match status" value="1"/>
</dbReference>
<dbReference type="PANTHER" id="PTHR24096:SF393">
    <property type="entry name" value="LIGASE, PUTATIVE-RELATED"/>
    <property type="match status" value="1"/>
</dbReference>
<feature type="domain" description="AMP-binding enzyme C-terminal" evidence="2">
    <location>
        <begin position="475"/>
        <end position="551"/>
    </location>
</feature>
<evidence type="ECO:0000313" key="4">
    <source>
        <dbReference type="Proteomes" id="UP000501600"/>
    </source>
</evidence>
<dbReference type="SUPFAM" id="SSF56801">
    <property type="entry name" value="Acetyl-CoA synthetase-like"/>
    <property type="match status" value="1"/>
</dbReference>
<dbReference type="Gene3D" id="3.30.300.30">
    <property type="match status" value="1"/>
</dbReference>
<dbReference type="Pfam" id="PF13193">
    <property type="entry name" value="AMP-binding_C"/>
    <property type="match status" value="1"/>
</dbReference>
<keyword evidence="4" id="KW-1185">Reference proteome</keyword>
<keyword evidence="3" id="KW-0436">Ligase</keyword>
<dbReference type="InterPro" id="IPR045851">
    <property type="entry name" value="AMP-bd_C_sf"/>
</dbReference>
<proteinExistence type="predicted"/>
<dbReference type="InterPro" id="IPR042099">
    <property type="entry name" value="ANL_N_sf"/>
</dbReference>
<dbReference type="InterPro" id="IPR000873">
    <property type="entry name" value="AMP-dep_synth/lig_dom"/>
</dbReference>
<dbReference type="GO" id="GO:0019748">
    <property type="term" value="P:secondary metabolic process"/>
    <property type="evidence" value="ECO:0007669"/>
    <property type="project" value="TreeGrafter"/>
</dbReference>
<dbReference type="InterPro" id="IPR020845">
    <property type="entry name" value="AMP-binding_CS"/>
</dbReference>
<dbReference type="RefSeq" id="WP_168820780.1">
    <property type="nucleotide sequence ID" value="NZ_CP051217.1"/>
</dbReference>
<evidence type="ECO:0000259" key="2">
    <source>
        <dbReference type="Pfam" id="PF13193"/>
    </source>
</evidence>
<sequence length="569" mass="61893">MPSALDLKLRATLEAMTAPGQLLELDEIEKFGVKMPIFKQAPDNVADYMAYFSAQHSDKEFLVDGDIRLTFGETYAAARVLAGGLIEGHGVKPGDRIGIAARNSANWIILDMAITMAGGVCTKLNGWWQGDELADGIEDVSCSIVFADGQRGARLRELDRDFGAELIIFEHDVLPMEGLKACLEKGGSAETPLPKLGAEDLATILFTSGSTGRSKGAYSEHRAVVQGAMSFVGAFAVMVDIMEKAGGMPEGQPTALVCVPLFHVTASVPLVLVSYAIGRKLVMLNKWDAEEAMKLIEKEKVTYFVGVPLMSMEIYSHPKVKEYDLSSCVSMAAGGAPRPVEHVKRIKEGMGEKGFPIIGYGLTETNGVGCSNTNENYLERPNSTGRATPPIVEVQMLDDDGMPVPQGERGEVCIRTAANFSGYWNNEEATKAAFTKDGFFRSGDIGYLDEEGFLYIVDRKKEIIIRGGENISCQEVEAAIYGNTAIAEACIFGVEDERFGEVPALVYHVKQGQSLPQDALLDYLKGKLAPYKMPVHIWEYDEPLPKLGTAKIAKIVLAKKHREMLANTA</sequence>